<evidence type="ECO:0000313" key="1">
    <source>
        <dbReference type="EMBL" id="ETW38360.1"/>
    </source>
</evidence>
<name>A0A024WDA8_PLAFA</name>
<accession>A0A024WDA8</accession>
<dbReference type="NCBIfam" id="TIGR01519">
    <property type="entry name" value="plasmod_dom_1"/>
    <property type="match status" value="1"/>
</dbReference>
<sequence length="132" mass="15631">MIYFVYSSIHYANVNIKSKTCNKKYSNDKNNINEVEAIKYDEPKKKKKKTLGDLPEWYDEEMKDIIKTNEKPFYKRALLLLDIFDNIFIDKLNSSLLDHTVVNSAYLFNTCLLIKIPISGCLIRRFLNLYTY</sequence>
<dbReference type="AlphaFoldDB" id="A0A024WDA8"/>
<protein>
    <submittedName>
        <fullName evidence="1">Uncharacterized protein</fullName>
    </submittedName>
</protein>
<dbReference type="Proteomes" id="UP000030708">
    <property type="component" value="Unassembled WGS sequence"/>
</dbReference>
<organism evidence="1 2">
    <name type="scientific">Plasmodium falciparum Tanzania</name>
    <name type="common">2000708</name>
    <dbReference type="NCBI Taxonomy" id="1036725"/>
    <lineage>
        <taxon>Eukaryota</taxon>
        <taxon>Sar</taxon>
        <taxon>Alveolata</taxon>
        <taxon>Apicomplexa</taxon>
        <taxon>Aconoidasida</taxon>
        <taxon>Haemosporida</taxon>
        <taxon>Plasmodiidae</taxon>
        <taxon>Plasmodium</taxon>
        <taxon>Plasmodium (Laverania)</taxon>
    </lineage>
</organism>
<dbReference type="EMBL" id="KI926311">
    <property type="protein sequence ID" value="ETW38360.1"/>
    <property type="molecule type" value="Genomic_DNA"/>
</dbReference>
<evidence type="ECO:0000313" key="2">
    <source>
        <dbReference type="Proteomes" id="UP000030708"/>
    </source>
</evidence>
<dbReference type="InterPro" id="IPR006410">
    <property type="entry name" value="CHP01519_PLAF7"/>
</dbReference>
<reference evidence="1 2" key="1">
    <citation type="submission" date="2013-02" db="EMBL/GenBank/DDBJ databases">
        <title>The Genome Annotation of Plasmodium falciparum Tanzania (2000708).</title>
        <authorList>
            <consortium name="The Broad Institute Genome Sequencing Platform"/>
            <consortium name="The Broad Institute Genome Sequencing Center for Infectious Disease"/>
            <person name="Neafsey D."/>
            <person name="Hoffman S."/>
            <person name="Volkman S."/>
            <person name="Rosenthal P."/>
            <person name="Walker B."/>
            <person name="Young S.K."/>
            <person name="Zeng Q."/>
            <person name="Gargeya S."/>
            <person name="Fitzgerald M."/>
            <person name="Haas B."/>
            <person name="Abouelleil A."/>
            <person name="Allen A.W."/>
            <person name="Alvarado L."/>
            <person name="Arachchi H.M."/>
            <person name="Berlin A.M."/>
            <person name="Chapman S.B."/>
            <person name="Gainer-Dewar J."/>
            <person name="Goldberg J."/>
            <person name="Griggs A."/>
            <person name="Gujja S."/>
            <person name="Hansen M."/>
            <person name="Howarth C."/>
            <person name="Imamovic A."/>
            <person name="Ireland A."/>
            <person name="Larimer J."/>
            <person name="McCowan C."/>
            <person name="Murphy C."/>
            <person name="Pearson M."/>
            <person name="Poon T.W."/>
            <person name="Priest M."/>
            <person name="Roberts A."/>
            <person name="Saif S."/>
            <person name="Shea T."/>
            <person name="Sisk P."/>
            <person name="Sykes S."/>
            <person name="Wortman J."/>
            <person name="Nusbaum C."/>
            <person name="Birren B."/>
        </authorList>
    </citation>
    <scope>NUCLEOTIDE SEQUENCE [LARGE SCALE GENOMIC DNA]</scope>
    <source>
        <strain evidence="2">Tanzania (2000708)</strain>
    </source>
</reference>
<reference evidence="1 2" key="2">
    <citation type="submission" date="2013-02" db="EMBL/GenBank/DDBJ databases">
        <title>The Genome Sequence of Plasmodium falciparum Tanzania (2000708).</title>
        <authorList>
            <consortium name="The Broad Institute Genome Sequencing Platform"/>
            <consortium name="The Broad Institute Genome Sequencing Center for Infectious Disease"/>
            <person name="Neafsey D."/>
            <person name="Cheeseman I."/>
            <person name="Volkman S."/>
            <person name="Adams J."/>
            <person name="Walker B."/>
            <person name="Young S.K."/>
            <person name="Zeng Q."/>
            <person name="Gargeya S."/>
            <person name="Fitzgerald M."/>
            <person name="Haas B."/>
            <person name="Abouelleil A."/>
            <person name="Alvarado L."/>
            <person name="Arachchi H.M."/>
            <person name="Berlin A.M."/>
            <person name="Chapman S.B."/>
            <person name="Dewar J."/>
            <person name="Goldberg J."/>
            <person name="Griggs A."/>
            <person name="Gujja S."/>
            <person name="Hansen M."/>
            <person name="Howarth C."/>
            <person name="Imamovic A."/>
            <person name="Larimer J."/>
            <person name="McCowan C."/>
            <person name="Murphy C."/>
            <person name="Neiman D."/>
            <person name="Pearson M."/>
            <person name="Priest M."/>
            <person name="Roberts A."/>
            <person name="Saif S."/>
            <person name="Shea T."/>
            <person name="Sisk P."/>
            <person name="Sykes S."/>
            <person name="Wortman J."/>
            <person name="Nusbaum C."/>
            <person name="Birren B."/>
        </authorList>
    </citation>
    <scope>NUCLEOTIDE SEQUENCE [LARGE SCALE GENOMIC DNA]</scope>
    <source>
        <strain evidence="2">Tanzania (2000708)</strain>
    </source>
</reference>
<proteinExistence type="predicted"/>
<gene>
    <name evidence="1" type="ORF">PFTANZ_00978</name>
</gene>